<evidence type="ECO:0000256" key="3">
    <source>
        <dbReference type="ARBA" id="ARBA00022604"/>
    </source>
</evidence>
<keyword evidence="10 14" id="KW-0539">Nucleus</keyword>
<protein>
    <recommendedName>
        <fullName evidence="14">Inhibitor of growth protein</fullName>
    </recommendedName>
</protein>
<dbReference type="GO" id="GO:0006325">
    <property type="term" value="P:chromatin organization"/>
    <property type="evidence" value="ECO:0007669"/>
    <property type="project" value="UniProtKB-KW"/>
</dbReference>
<evidence type="ECO:0000256" key="10">
    <source>
        <dbReference type="ARBA" id="ARBA00023242"/>
    </source>
</evidence>
<dbReference type="EMBL" id="CAXLJL010000933">
    <property type="protein sequence ID" value="CAL5141980.1"/>
    <property type="molecule type" value="Genomic_DNA"/>
</dbReference>
<reference evidence="16" key="1">
    <citation type="submission" date="2024-06" db="EMBL/GenBank/DDBJ databases">
        <authorList>
            <person name="Liu X."/>
            <person name="Lenzi L."/>
            <person name="Haldenby T S."/>
            <person name="Uol C."/>
        </authorList>
    </citation>
    <scope>NUCLEOTIDE SEQUENCE</scope>
</reference>
<evidence type="ECO:0000256" key="2">
    <source>
        <dbReference type="ARBA" id="ARBA00010210"/>
    </source>
</evidence>
<evidence type="ECO:0000256" key="1">
    <source>
        <dbReference type="ARBA" id="ARBA00004123"/>
    </source>
</evidence>
<organism evidence="16 17">
    <name type="scientific">Calicophoron daubneyi</name>
    <name type="common">Rumen fluke</name>
    <name type="synonym">Paramphistomum daubneyi</name>
    <dbReference type="NCBI Taxonomy" id="300641"/>
    <lineage>
        <taxon>Eukaryota</taxon>
        <taxon>Metazoa</taxon>
        <taxon>Spiralia</taxon>
        <taxon>Lophotrochozoa</taxon>
        <taxon>Platyhelminthes</taxon>
        <taxon>Trematoda</taxon>
        <taxon>Digenea</taxon>
        <taxon>Plagiorchiida</taxon>
        <taxon>Pronocephalata</taxon>
        <taxon>Paramphistomoidea</taxon>
        <taxon>Paramphistomidae</taxon>
        <taxon>Calicophoron</taxon>
    </lineage>
</organism>
<comment type="subunit">
    <text evidence="14">Component of an histone acetyltransferase complex. Interacts with H3K4me3 and to a lesser extent with H3K4me2.</text>
</comment>
<evidence type="ECO:0000256" key="7">
    <source>
        <dbReference type="ARBA" id="ARBA00022853"/>
    </source>
</evidence>
<gene>
    <name evidence="16" type="ORF">CDAUBV1_LOCUS17267</name>
</gene>
<feature type="binding site" evidence="12">
    <location>
        <position position="486"/>
    </location>
    <ligand>
        <name>Zn(2+)</name>
        <dbReference type="ChEBI" id="CHEBI:29105"/>
        <label>1</label>
    </ligand>
</feature>
<evidence type="ECO:0000256" key="4">
    <source>
        <dbReference type="ARBA" id="ARBA00022723"/>
    </source>
</evidence>
<dbReference type="Pfam" id="PF12998">
    <property type="entry name" value="ING"/>
    <property type="match status" value="1"/>
</dbReference>
<dbReference type="PANTHER" id="PTHR10333">
    <property type="entry name" value="INHIBITOR OF GROWTH PROTEIN"/>
    <property type="match status" value="1"/>
</dbReference>
<feature type="site" description="Histone H3K4me3 binding" evidence="11">
    <location>
        <position position="476"/>
    </location>
</feature>
<dbReference type="GO" id="GO:0008270">
    <property type="term" value="F:zinc ion binding"/>
    <property type="evidence" value="ECO:0007669"/>
    <property type="project" value="UniProtKB-KW"/>
</dbReference>
<dbReference type="Proteomes" id="UP001497525">
    <property type="component" value="Unassembled WGS sequence"/>
</dbReference>
<dbReference type="GO" id="GO:0005634">
    <property type="term" value="C:nucleus"/>
    <property type="evidence" value="ECO:0007669"/>
    <property type="project" value="UniProtKB-SubCell"/>
</dbReference>
<dbReference type="CDD" id="cd16858">
    <property type="entry name" value="ING_ING3_Yng2p"/>
    <property type="match status" value="1"/>
</dbReference>
<evidence type="ECO:0000256" key="14">
    <source>
        <dbReference type="RuleBase" id="RU361213"/>
    </source>
</evidence>
<feature type="binding site" evidence="12">
    <location>
        <position position="462"/>
    </location>
    <ligand>
        <name>Zn(2+)</name>
        <dbReference type="ChEBI" id="CHEBI:29105"/>
        <label>1</label>
    </ligand>
</feature>
<feature type="binding site" evidence="12">
    <location>
        <position position="480"/>
    </location>
    <ligand>
        <name>Zn(2+)</name>
        <dbReference type="ChEBI" id="CHEBI:29105"/>
        <label>2</label>
    </ligand>
</feature>
<dbReference type="AlphaFoldDB" id="A0AAV2U002"/>
<feature type="domain" description="PHD-type" evidence="15">
    <location>
        <begin position="459"/>
        <end position="508"/>
    </location>
</feature>
<accession>A0AAV2U002</accession>
<evidence type="ECO:0000256" key="12">
    <source>
        <dbReference type="PIRSR" id="PIRSR628651-51"/>
    </source>
</evidence>
<dbReference type="PANTHER" id="PTHR10333:SF103">
    <property type="entry name" value="INHIBITOR OF GROWTH PROTEIN 3"/>
    <property type="match status" value="1"/>
</dbReference>
<dbReference type="SMART" id="SM00249">
    <property type="entry name" value="PHD"/>
    <property type="match status" value="1"/>
</dbReference>
<evidence type="ECO:0000256" key="13">
    <source>
        <dbReference type="PROSITE-ProRule" id="PRU00146"/>
    </source>
</evidence>
<feature type="site" description="Histone H3K4me3 binding" evidence="11">
    <location>
        <position position="472"/>
    </location>
</feature>
<dbReference type="PROSITE" id="PS01359">
    <property type="entry name" value="ZF_PHD_1"/>
    <property type="match status" value="1"/>
</dbReference>
<keyword evidence="5 13" id="KW-0863">Zinc-finger</keyword>
<keyword evidence="8" id="KW-0805">Transcription regulation</keyword>
<feature type="binding site" evidence="12">
    <location>
        <position position="475"/>
    </location>
    <ligand>
        <name>Zn(2+)</name>
        <dbReference type="ChEBI" id="CHEBI:29105"/>
        <label>2</label>
    </ligand>
</feature>
<evidence type="ECO:0000313" key="16">
    <source>
        <dbReference type="EMBL" id="CAL5141980.1"/>
    </source>
</evidence>
<evidence type="ECO:0000256" key="11">
    <source>
        <dbReference type="PIRSR" id="PIRSR628651-50"/>
    </source>
</evidence>
<dbReference type="InterPro" id="IPR024610">
    <property type="entry name" value="ING_N_histone-binding"/>
</dbReference>
<feature type="site" description="Histone H3K4me3 binding" evidence="11">
    <location>
        <position position="461"/>
    </location>
</feature>
<feature type="binding site" evidence="12">
    <location>
        <position position="505"/>
    </location>
    <ligand>
        <name>Zn(2+)</name>
        <dbReference type="ChEBI" id="CHEBI:29105"/>
        <label>2</label>
    </ligand>
</feature>
<dbReference type="InterPro" id="IPR028651">
    <property type="entry name" value="ING_fam"/>
</dbReference>
<evidence type="ECO:0000256" key="9">
    <source>
        <dbReference type="ARBA" id="ARBA00023163"/>
    </source>
</evidence>
<evidence type="ECO:0000256" key="8">
    <source>
        <dbReference type="ARBA" id="ARBA00023015"/>
    </source>
</evidence>
<sequence length="522" mass="58905">MLYFEDFMEAIENLPAEINEGLTTVRQLDLLTQNIIEPLQEVNKVFFENCKHDKLSEYEKTLQHSELAKEYDNALSHCKEKREIVEKLYSMYKKLVRKLDSELEKFRLELEADNSGITEQIEQRINTLLGKGVCAPGKNEKKRQRFRFQQSNHYKNPFLVRRRIVDQACRTVLKSSTGRSLYSHKNSDYSVNRLSRAAPHRPSRLDRHPNSRKMLKPAFAPENLNHIPDGPKAPDEVRRLRVTDFHDPEVFSMGGGFDPKPTGQNFGFPANRPDFSAISNVKSDIEVDNESLQDFASGLISKNSPFFSLGTNSEINTPMTAPGTGRLHRVPTFGSLGSSSDILDTSISGGRSATSQGSTLLDSRLSTDPCPVTWSSISFNAAGNRERRSRSRRLGRDALLEELIPDALRSTEPMSFDETASSGPGSTTDGFFDTNSVGFAHDVKLDNPQESLEDDEDQKRYCTCHDVSYGDMIACDNPNCPYEWFHYSCVNLTVAPKGSWYCPNCVKTYAGTKNPKKRITRK</sequence>
<evidence type="ECO:0000256" key="6">
    <source>
        <dbReference type="ARBA" id="ARBA00022833"/>
    </source>
</evidence>
<dbReference type="InterPro" id="IPR013083">
    <property type="entry name" value="Znf_RING/FYVE/PHD"/>
</dbReference>
<dbReference type="SMART" id="SM01408">
    <property type="entry name" value="ING"/>
    <property type="match status" value="1"/>
</dbReference>
<dbReference type="SUPFAM" id="SSF57903">
    <property type="entry name" value="FYVE/PHD zinc finger"/>
    <property type="match status" value="1"/>
</dbReference>
<dbReference type="PROSITE" id="PS50016">
    <property type="entry name" value="ZF_PHD_2"/>
    <property type="match status" value="1"/>
</dbReference>
<keyword evidence="3" id="KW-0341">Growth regulation</keyword>
<feature type="binding site" evidence="12">
    <location>
        <position position="489"/>
    </location>
    <ligand>
        <name>Zn(2+)</name>
        <dbReference type="ChEBI" id="CHEBI:29105"/>
        <label>1</label>
    </ligand>
</feature>
<dbReference type="InterPro" id="IPR011011">
    <property type="entry name" value="Znf_FYVE_PHD"/>
</dbReference>
<proteinExistence type="inferred from homology"/>
<feature type="site" description="Histone H3K4me3 binding" evidence="11">
    <location>
        <position position="484"/>
    </location>
</feature>
<evidence type="ECO:0000259" key="15">
    <source>
        <dbReference type="PROSITE" id="PS50016"/>
    </source>
</evidence>
<dbReference type="Gene3D" id="3.30.40.10">
    <property type="entry name" value="Zinc/RING finger domain, C3HC4 (zinc finger)"/>
    <property type="match status" value="1"/>
</dbReference>
<comment type="domain">
    <text evidence="14">The PHD-type zinc finger mediates the binding to H3K4me3.</text>
</comment>
<evidence type="ECO:0000313" key="17">
    <source>
        <dbReference type="Proteomes" id="UP001497525"/>
    </source>
</evidence>
<dbReference type="InterPro" id="IPR001965">
    <property type="entry name" value="Znf_PHD"/>
</dbReference>
<comment type="subcellular location">
    <subcellularLocation>
        <location evidence="1 14">Nucleus</location>
    </subcellularLocation>
</comment>
<dbReference type="CDD" id="cd15505">
    <property type="entry name" value="PHD_ING"/>
    <property type="match status" value="1"/>
</dbReference>
<dbReference type="Gene3D" id="6.10.140.1740">
    <property type="match status" value="1"/>
</dbReference>
<dbReference type="InterPro" id="IPR019787">
    <property type="entry name" value="Znf_PHD-finger"/>
</dbReference>
<comment type="caution">
    <text evidence="16">The sequence shown here is derived from an EMBL/GenBank/DDBJ whole genome shotgun (WGS) entry which is preliminary data.</text>
</comment>
<feature type="binding site" evidence="12">
    <location>
        <position position="464"/>
    </location>
    <ligand>
        <name>Zn(2+)</name>
        <dbReference type="ChEBI" id="CHEBI:29105"/>
        <label>1</label>
    </ligand>
</feature>
<evidence type="ECO:0000256" key="5">
    <source>
        <dbReference type="ARBA" id="ARBA00022771"/>
    </source>
</evidence>
<keyword evidence="9" id="KW-0804">Transcription</keyword>
<name>A0AAV2U002_CALDB</name>
<feature type="binding site" evidence="12">
    <location>
        <position position="502"/>
    </location>
    <ligand>
        <name>Zn(2+)</name>
        <dbReference type="ChEBI" id="CHEBI:29105"/>
        <label>2</label>
    </ligand>
</feature>
<keyword evidence="6 12" id="KW-0862">Zinc</keyword>
<keyword evidence="4 12" id="KW-0479">Metal-binding</keyword>
<comment type="function">
    <text evidence="14">Component of an histone acetyltransferase complex.</text>
</comment>
<dbReference type="InterPro" id="IPR019786">
    <property type="entry name" value="Zinc_finger_PHD-type_CS"/>
</dbReference>
<comment type="similarity">
    <text evidence="2 14">Belongs to the ING family.</text>
</comment>
<keyword evidence="7 14" id="KW-0156">Chromatin regulator</keyword>